<dbReference type="Pfam" id="PF03033">
    <property type="entry name" value="Glyco_transf_28"/>
    <property type="match status" value="1"/>
</dbReference>
<reference evidence="4 5" key="1">
    <citation type="journal article" date="2022" name="Syst. Appl. Microbiol.">
        <title>Rhodopirellula aestuarii sp. nov., a novel member of the genus Rhodopirellula isolated from brackish sediments collected in the Tagus River estuary, Portugal.</title>
        <authorList>
            <person name="Vitorino I.R."/>
            <person name="Klimek D."/>
            <person name="Calusinska M."/>
            <person name="Lobo-da-Cunha A."/>
            <person name="Vasconcelos V."/>
            <person name="Lage O.M."/>
        </authorList>
    </citation>
    <scope>NUCLEOTIDE SEQUENCE [LARGE SCALE GENOMIC DNA]</scope>
    <source>
        <strain evidence="4 5">ICT_H3.1</strain>
    </source>
</reference>
<protein>
    <submittedName>
        <fullName evidence="4">Glycosyltransferase</fullName>
        <ecNumber evidence="4">2.4.-.-</ecNumber>
    </submittedName>
</protein>
<dbReference type="CDD" id="cd03784">
    <property type="entry name" value="GT1_Gtf-like"/>
    <property type="match status" value="1"/>
</dbReference>
<dbReference type="GO" id="GO:0016757">
    <property type="term" value="F:glycosyltransferase activity"/>
    <property type="evidence" value="ECO:0007669"/>
    <property type="project" value="UniProtKB-KW"/>
</dbReference>
<feature type="region of interest" description="Disordered" evidence="1">
    <location>
        <begin position="263"/>
        <end position="289"/>
    </location>
</feature>
<dbReference type="PANTHER" id="PTHR48050">
    <property type="entry name" value="STEROL 3-BETA-GLUCOSYLTRANSFERASE"/>
    <property type="match status" value="1"/>
</dbReference>
<dbReference type="RefSeq" id="WP_250929797.1">
    <property type="nucleotide sequence ID" value="NZ_JAMQBK010000042.1"/>
</dbReference>
<dbReference type="EMBL" id="JAMQBK010000042">
    <property type="protein sequence ID" value="MCM2372163.1"/>
    <property type="molecule type" value="Genomic_DNA"/>
</dbReference>
<evidence type="ECO:0000256" key="1">
    <source>
        <dbReference type="SAM" id="MobiDB-lite"/>
    </source>
</evidence>
<feature type="compositionally biased region" description="Basic and acidic residues" evidence="1">
    <location>
        <begin position="263"/>
        <end position="279"/>
    </location>
</feature>
<feature type="domain" description="Glycosyltransferase family 28 N-terminal" evidence="2">
    <location>
        <begin position="14"/>
        <end position="87"/>
    </location>
</feature>
<dbReference type="Pfam" id="PF06722">
    <property type="entry name" value="EryCIII-like_C"/>
    <property type="match status" value="1"/>
</dbReference>
<dbReference type="EC" id="2.4.-.-" evidence="4"/>
<evidence type="ECO:0000259" key="2">
    <source>
        <dbReference type="Pfam" id="PF03033"/>
    </source>
</evidence>
<comment type="caution">
    <text evidence="4">The sequence shown here is derived from an EMBL/GenBank/DDBJ whole genome shotgun (WGS) entry which is preliminary data.</text>
</comment>
<dbReference type="SUPFAM" id="SSF53756">
    <property type="entry name" value="UDP-Glycosyltransferase/glycogen phosphorylase"/>
    <property type="match status" value="1"/>
</dbReference>
<organism evidence="4 5">
    <name type="scientific">Aporhodopirellula aestuarii</name>
    <dbReference type="NCBI Taxonomy" id="2950107"/>
    <lineage>
        <taxon>Bacteria</taxon>
        <taxon>Pseudomonadati</taxon>
        <taxon>Planctomycetota</taxon>
        <taxon>Planctomycetia</taxon>
        <taxon>Pirellulales</taxon>
        <taxon>Pirellulaceae</taxon>
        <taxon>Aporhodopirellula</taxon>
    </lineage>
</organism>
<evidence type="ECO:0000313" key="4">
    <source>
        <dbReference type="EMBL" id="MCM2372163.1"/>
    </source>
</evidence>
<name>A0ABT0U5G6_9BACT</name>
<accession>A0ABT0U5G6</accession>
<dbReference type="PANTHER" id="PTHR48050:SF13">
    <property type="entry name" value="STEROL 3-BETA-GLUCOSYLTRANSFERASE UGT80A2"/>
    <property type="match status" value="1"/>
</dbReference>
<feature type="domain" description="Erythromycin biosynthesis protein CIII-like C-terminal" evidence="3">
    <location>
        <begin position="338"/>
        <end position="414"/>
    </location>
</feature>
<dbReference type="InterPro" id="IPR002213">
    <property type="entry name" value="UDP_glucos_trans"/>
</dbReference>
<gene>
    <name evidence="4" type="ORF">NB063_16275</name>
</gene>
<dbReference type="InterPro" id="IPR004276">
    <property type="entry name" value="GlycoTrans_28_N"/>
</dbReference>
<dbReference type="Proteomes" id="UP001202961">
    <property type="component" value="Unassembled WGS sequence"/>
</dbReference>
<evidence type="ECO:0000313" key="5">
    <source>
        <dbReference type="Proteomes" id="UP001202961"/>
    </source>
</evidence>
<proteinExistence type="predicted"/>
<keyword evidence="5" id="KW-1185">Reference proteome</keyword>
<dbReference type="Gene3D" id="3.40.50.2000">
    <property type="entry name" value="Glycogen Phosphorylase B"/>
    <property type="match status" value="2"/>
</dbReference>
<evidence type="ECO:0000259" key="3">
    <source>
        <dbReference type="Pfam" id="PF06722"/>
    </source>
</evidence>
<sequence length="457" mass="50689">MSDSQANRDRPLAILSAPGSRGDVNPMVAIARELDRRGFECHVSVAEPYAGLVEAFGLHAHVLIDSESFHQVVSQSRFWRPWTGARRVLTEVAERFFHPHLKIIDQLYRPGRSVLVAHPLDFASRVFRETTPGCRLSSVHLAPAMLRHVETPPRLLPEHGLGRAMLPKGWSRWNRLTYFLADHVFLDRAIGAPLNAERRRRAGLRPQRRIMERWWCSPDQVLGLYPSWYAPEIYEKYSSGDGLAAPLECLGFPLDDGIVDRGSSDADVSEDRVAGKHDGGGSSLQGEELPAGRPLLVTTGSAHHGDESFVSRVAEICELRSVPVVWCCPSNPGGIVYRNVRCVGYVPLGEWLPRCRGIIHHGGIGTTSRAIDAKVPQIVRPMAFDQFDNAERVERFGLGVWLRRDRDLTPAIAKLISMSESPLNVPDDVPRGSSVSAAQRAAKRIASLLDHEPFAAD</sequence>
<keyword evidence="4" id="KW-0808">Transferase</keyword>
<dbReference type="InterPro" id="IPR010610">
    <property type="entry name" value="EryCIII-like_C"/>
</dbReference>
<keyword evidence="4" id="KW-0328">Glycosyltransferase</keyword>
<dbReference type="InterPro" id="IPR050426">
    <property type="entry name" value="Glycosyltransferase_28"/>
</dbReference>